<dbReference type="InterPro" id="IPR005024">
    <property type="entry name" value="Snf7_fam"/>
</dbReference>
<accession>A0A367JL28</accession>
<dbReference type="GO" id="GO:0006900">
    <property type="term" value="P:vesicle budding from membrane"/>
    <property type="evidence" value="ECO:0007669"/>
    <property type="project" value="TreeGrafter"/>
</dbReference>
<dbReference type="Proteomes" id="UP000252139">
    <property type="component" value="Unassembled WGS sequence"/>
</dbReference>
<name>A0A367JL28_RHIAZ</name>
<evidence type="ECO:0000313" key="3">
    <source>
        <dbReference type="Proteomes" id="UP000252139"/>
    </source>
</evidence>
<dbReference type="GO" id="GO:0032511">
    <property type="term" value="P:late endosome to vacuole transport via multivesicular body sorting pathway"/>
    <property type="evidence" value="ECO:0007669"/>
    <property type="project" value="TreeGrafter"/>
</dbReference>
<dbReference type="Pfam" id="PF25880">
    <property type="entry name" value="WHD_CHMP7_1st"/>
    <property type="match status" value="1"/>
</dbReference>
<keyword evidence="1" id="KW-0175">Coiled coil</keyword>
<evidence type="ECO:0008006" key="4">
    <source>
        <dbReference type="Google" id="ProtNLM"/>
    </source>
</evidence>
<dbReference type="Gene3D" id="6.10.140.1230">
    <property type="match status" value="1"/>
</dbReference>
<sequence length="450" mass="52313">MATKKHSKLKSYLASNYVEFAEDQTSMRLNSLYSDFSKSHAVNPYAYEANVEFWRAIVLDCNQQGYLRTPKYATAINKHTIAEDFRRPLKGKPLALDCVLEHMEKKGDLMTIDKFIQTYTFKTTWAEWFYHRLSPSRYWHSSSEDHFYVIMPTIELIAKHIISEHFEIPTKRITDHLFTLSAFKLKYAHNFVNEIDLTEDDIMLILRYLHIHYGIAVEENVKGYGTTYQVIKFPSRQGEIADITKHDEAMISIQTTCHALSIQIDELQKKIEEFERLSIEEHKKGHKAKSLYYIRKRKGFQQILEKRIKSMETMDNILMKIETSHDDLQVVQAFNVGADTLRDLLGQDGLSIETINDVMEKVSNSLQDQNEIEEAMQSGMNDTIPYNDQEIEAELAQLIEKEEPVVEAKENKEVNAVIDNKNNSIQSELARLNQMFVSSDHKKQKEAVLN</sequence>
<evidence type="ECO:0000256" key="1">
    <source>
        <dbReference type="SAM" id="Coils"/>
    </source>
</evidence>
<dbReference type="GO" id="GO:0009898">
    <property type="term" value="C:cytoplasmic side of plasma membrane"/>
    <property type="evidence" value="ECO:0007669"/>
    <property type="project" value="TreeGrafter"/>
</dbReference>
<gene>
    <name evidence="2" type="ORF">CU097_005595</name>
</gene>
<dbReference type="PANTHER" id="PTHR22761">
    <property type="entry name" value="CHARGED MULTIVESICULAR BODY PROTEIN"/>
    <property type="match status" value="1"/>
</dbReference>
<dbReference type="GO" id="GO:0000815">
    <property type="term" value="C:ESCRT III complex"/>
    <property type="evidence" value="ECO:0007669"/>
    <property type="project" value="TreeGrafter"/>
</dbReference>
<dbReference type="Pfam" id="PF03357">
    <property type="entry name" value="Snf7"/>
    <property type="match status" value="1"/>
</dbReference>
<organism evidence="2 3">
    <name type="scientific">Rhizopus azygosporus</name>
    <name type="common">Rhizopus microsporus var. azygosporus</name>
    <dbReference type="NCBI Taxonomy" id="86630"/>
    <lineage>
        <taxon>Eukaryota</taxon>
        <taxon>Fungi</taxon>
        <taxon>Fungi incertae sedis</taxon>
        <taxon>Mucoromycota</taxon>
        <taxon>Mucoromycotina</taxon>
        <taxon>Mucoromycetes</taxon>
        <taxon>Mucorales</taxon>
        <taxon>Mucorineae</taxon>
        <taxon>Rhizopodaceae</taxon>
        <taxon>Rhizopus</taxon>
    </lineage>
</organism>
<dbReference type="GO" id="GO:0005771">
    <property type="term" value="C:multivesicular body"/>
    <property type="evidence" value="ECO:0007669"/>
    <property type="project" value="TreeGrafter"/>
</dbReference>
<protein>
    <recommendedName>
        <fullName evidence="4">Charged multivesicular body protein 7</fullName>
    </recommendedName>
</protein>
<comment type="caution">
    <text evidence="2">The sequence shown here is derived from an EMBL/GenBank/DDBJ whole genome shotgun (WGS) entry which is preliminary data.</text>
</comment>
<dbReference type="AlphaFoldDB" id="A0A367JL28"/>
<feature type="coiled-coil region" evidence="1">
    <location>
        <begin position="257"/>
        <end position="284"/>
    </location>
</feature>
<dbReference type="PANTHER" id="PTHR22761:SF96">
    <property type="entry name" value="BCDNA.GH08385"/>
    <property type="match status" value="1"/>
</dbReference>
<reference evidence="2 3" key="1">
    <citation type="journal article" date="2018" name="G3 (Bethesda)">
        <title>Phylogenetic and Phylogenomic Definition of Rhizopus Species.</title>
        <authorList>
            <person name="Gryganskyi A.P."/>
            <person name="Golan J."/>
            <person name="Dolatabadi S."/>
            <person name="Mondo S."/>
            <person name="Robb S."/>
            <person name="Idnurm A."/>
            <person name="Muszewska A."/>
            <person name="Steczkiewicz K."/>
            <person name="Masonjones S."/>
            <person name="Liao H.L."/>
            <person name="Gajdeczka M.T."/>
            <person name="Anike F."/>
            <person name="Vuek A."/>
            <person name="Anishchenko I.M."/>
            <person name="Voigt K."/>
            <person name="de Hoog G.S."/>
            <person name="Smith M.E."/>
            <person name="Heitman J."/>
            <person name="Vilgalys R."/>
            <person name="Stajich J.E."/>
        </authorList>
    </citation>
    <scope>NUCLEOTIDE SEQUENCE [LARGE SCALE GENOMIC DNA]</scope>
    <source>
        <strain evidence="2 3">CBS 357.93</strain>
    </source>
</reference>
<keyword evidence="3" id="KW-1185">Reference proteome</keyword>
<dbReference type="EMBL" id="PJQL01001088">
    <property type="protein sequence ID" value="RCH90654.1"/>
    <property type="molecule type" value="Genomic_DNA"/>
</dbReference>
<evidence type="ECO:0000313" key="2">
    <source>
        <dbReference type="EMBL" id="RCH90654.1"/>
    </source>
</evidence>
<dbReference type="STRING" id="86630.A0A367JL28"/>
<proteinExistence type="predicted"/>
<dbReference type="OrthoDB" id="10250120at2759"/>